<dbReference type="EMBL" id="HBIU01002717">
    <property type="protein sequence ID" value="CAE0621803.1"/>
    <property type="molecule type" value="Transcribed_RNA"/>
</dbReference>
<proteinExistence type="predicted"/>
<reference evidence="2" key="1">
    <citation type="submission" date="2021-01" db="EMBL/GenBank/DDBJ databases">
        <authorList>
            <person name="Corre E."/>
            <person name="Pelletier E."/>
            <person name="Niang G."/>
            <person name="Scheremetjew M."/>
            <person name="Finn R."/>
            <person name="Kale V."/>
            <person name="Holt S."/>
            <person name="Cochrane G."/>
            <person name="Meng A."/>
            <person name="Brown T."/>
            <person name="Cohen L."/>
        </authorList>
    </citation>
    <scope>NUCLEOTIDE SEQUENCE</scope>
    <source>
        <strain evidence="2">CCMP3107</strain>
    </source>
</reference>
<accession>A0A7S3XIM7</accession>
<dbReference type="PROSITE" id="PS51465">
    <property type="entry name" value="KAZAL_2"/>
    <property type="match status" value="1"/>
</dbReference>
<organism evidence="2">
    <name type="scientific">Heterosigma akashiwo</name>
    <name type="common">Chromophytic alga</name>
    <name type="synonym">Heterosigma carterae</name>
    <dbReference type="NCBI Taxonomy" id="2829"/>
    <lineage>
        <taxon>Eukaryota</taxon>
        <taxon>Sar</taxon>
        <taxon>Stramenopiles</taxon>
        <taxon>Ochrophyta</taxon>
        <taxon>Raphidophyceae</taxon>
        <taxon>Chattonellales</taxon>
        <taxon>Chattonellaceae</taxon>
        <taxon>Heterosigma</taxon>
    </lineage>
</organism>
<name>A0A7S3XIM7_HETAK</name>
<sequence>MMQSDMCGKDFLVEKITSGRCQAEYDDYCPKDSELVACTMEYDPYCVSWRDGRPDTEFSNSCMMNLGTCGDKAMVKEVMHSRCQSLGDGCSKPCTKEYIPFCVEYEDGAIKQYSNQCMMEIGVCEAVSRPFHTFQGLCEDSGVSETCDECRNPITGECGRISRRCRGGDPCGGAAAAVGCPARPDAVCEVGMCGGCYPVFKDPASGKVLTPEACQEQQNDLVVCKECVNPITGECGVSSNLRCADGCPYKQCPNYPDASCRMVVCSGCYALFYDQNGNQLSDEKCGSPA</sequence>
<gene>
    <name evidence="2" type="ORF">HAKA00212_LOCUS979</name>
</gene>
<dbReference type="Gene3D" id="3.30.60.30">
    <property type="match status" value="1"/>
</dbReference>
<dbReference type="AlphaFoldDB" id="A0A7S3XIM7"/>
<dbReference type="InterPro" id="IPR002350">
    <property type="entry name" value="Kazal_dom"/>
</dbReference>
<protein>
    <recommendedName>
        <fullName evidence="1">Kazal-like domain-containing protein</fullName>
    </recommendedName>
</protein>
<evidence type="ECO:0000259" key="1">
    <source>
        <dbReference type="PROSITE" id="PS51465"/>
    </source>
</evidence>
<evidence type="ECO:0000313" key="2">
    <source>
        <dbReference type="EMBL" id="CAE0621803.1"/>
    </source>
</evidence>
<feature type="domain" description="Kazal-like" evidence="1">
    <location>
        <begin position="84"/>
        <end position="140"/>
    </location>
</feature>